<proteinExistence type="predicted"/>
<comment type="caution">
    <text evidence="1">The sequence shown here is derived from an EMBL/GenBank/DDBJ whole genome shotgun (WGS) entry which is preliminary data.</text>
</comment>
<accession>A0ABS2KJY9</accession>
<protein>
    <submittedName>
        <fullName evidence="1">Uncharacterized protein</fullName>
    </submittedName>
</protein>
<sequence length="50" mass="5773">MNNEDIEIVRPFARMMANEVSKDEMDLMTKKGTFNSMRSGHAINDWPDTP</sequence>
<dbReference type="RefSeq" id="WP_204632839.1">
    <property type="nucleotide sequence ID" value="NZ_BSOC01000005.1"/>
</dbReference>
<dbReference type="EMBL" id="JADIKF010000040">
    <property type="protein sequence ID" value="MBM7131248.1"/>
    <property type="molecule type" value="Genomic_DNA"/>
</dbReference>
<reference evidence="1" key="1">
    <citation type="submission" date="2020-10" db="EMBL/GenBank/DDBJ databases">
        <title>Phylogeny of dyella-like bacteria.</title>
        <authorList>
            <person name="Fu J."/>
        </authorList>
    </citation>
    <scope>NUCLEOTIDE SEQUENCE</scope>
    <source>
        <strain evidence="1">DHON07</strain>
    </source>
</reference>
<name>A0ABS2KJY9_9GAMM</name>
<organism evidence="1 2">
    <name type="scientific">Dyella mobilis</name>
    <dbReference type="NCBI Taxonomy" id="1849582"/>
    <lineage>
        <taxon>Bacteria</taxon>
        <taxon>Pseudomonadati</taxon>
        <taxon>Pseudomonadota</taxon>
        <taxon>Gammaproteobacteria</taxon>
        <taxon>Lysobacterales</taxon>
        <taxon>Rhodanobacteraceae</taxon>
        <taxon>Dyella</taxon>
    </lineage>
</organism>
<gene>
    <name evidence="1" type="ORF">ISS99_17105</name>
</gene>
<keyword evidence="2" id="KW-1185">Reference proteome</keyword>
<dbReference type="Proteomes" id="UP001430193">
    <property type="component" value="Unassembled WGS sequence"/>
</dbReference>
<evidence type="ECO:0000313" key="2">
    <source>
        <dbReference type="Proteomes" id="UP001430193"/>
    </source>
</evidence>
<evidence type="ECO:0000313" key="1">
    <source>
        <dbReference type="EMBL" id="MBM7131248.1"/>
    </source>
</evidence>